<dbReference type="GO" id="GO:0005634">
    <property type="term" value="C:nucleus"/>
    <property type="evidence" value="ECO:0007669"/>
    <property type="project" value="UniProtKB-SubCell"/>
</dbReference>
<evidence type="ECO:0000256" key="2">
    <source>
        <dbReference type="ARBA" id="ARBA00004123"/>
    </source>
</evidence>
<dbReference type="AlphaFoldDB" id="A0AAE1HLP3"/>
<dbReference type="GO" id="GO:0004518">
    <property type="term" value="F:nuclease activity"/>
    <property type="evidence" value="ECO:0007669"/>
    <property type="project" value="UniProtKB-KW"/>
</dbReference>
<dbReference type="InterPro" id="IPR027806">
    <property type="entry name" value="HARBI1_dom"/>
</dbReference>
<keyword evidence="10" id="KW-1185">Reference proteome</keyword>
<comment type="subcellular location">
    <subcellularLocation>
        <location evidence="2">Nucleus</location>
    </subcellularLocation>
</comment>
<reference evidence="9" key="2">
    <citation type="journal article" date="2023" name="BMC Genomics">
        <title>Pest status, molecular evolution, and epigenetic factors derived from the genome assembly of Frankliniella fusca, a thysanopteran phytovirus vector.</title>
        <authorList>
            <person name="Catto M.A."/>
            <person name="Labadie P.E."/>
            <person name="Jacobson A.L."/>
            <person name="Kennedy G.G."/>
            <person name="Srinivasan R."/>
            <person name="Hunt B.G."/>
        </authorList>
    </citation>
    <scope>NUCLEOTIDE SEQUENCE</scope>
    <source>
        <strain evidence="9">PL_HMW_Pooled</strain>
    </source>
</reference>
<comment type="caution">
    <text evidence="9">The sequence shown here is derived from an EMBL/GenBank/DDBJ whole genome shotgun (WGS) entry which is preliminary data.</text>
</comment>
<keyword evidence="4" id="KW-0540">Nuclease</keyword>
<gene>
    <name evidence="9" type="ORF">KUF71_002027</name>
</gene>
<evidence type="ECO:0000313" key="10">
    <source>
        <dbReference type="Proteomes" id="UP001219518"/>
    </source>
</evidence>
<protein>
    <submittedName>
        <fullName evidence="9">Nuclease</fullName>
    </submittedName>
</protein>
<comment type="similarity">
    <text evidence="3">Belongs to the HARBI1 family.</text>
</comment>
<dbReference type="InterPro" id="IPR045249">
    <property type="entry name" value="HARBI1-like"/>
</dbReference>
<evidence type="ECO:0000256" key="1">
    <source>
        <dbReference type="ARBA" id="ARBA00001968"/>
    </source>
</evidence>
<evidence type="ECO:0000256" key="4">
    <source>
        <dbReference type="ARBA" id="ARBA00022722"/>
    </source>
</evidence>
<evidence type="ECO:0000313" key="9">
    <source>
        <dbReference type="EMBL" id="KAK3923619.1"/>
    </source>
</evidence>
<evidence type="ECO:0000256" key="3">
    <source>
        <dbReference type="ARBA" id="ARBA00006958"/>
    </source>
</evidence>
<proteinExistence type="inferred from homology"/>
<dbReference type="GO" id="GO:0046872">
    <property type="term" value="F:metal ion binding"/>
    <property type="evidence" value="ECO:0007669"/>
    <property type="project" value="UniProtKB-KW"/>
</dbReference>
<keyword evidence="7" id="KW-0539">Nucleus</keyword>
<keyword evidence="5" id="KW-0479">Metal-binding</keyword>
<dbReference type="PANTHER" id="PTHR22930">
    <property type="match status" value="1"/>
</dbReference>
<reference evidence="9" key="1">
    <citation type="submission" date="2021-07" db="EMBL/GenBank/DDBJ databases">
        <authorList>
            <person name="Catto M.A."/>
            <person name="Jacobson A."/>
            <person name="Kennedy G."/>
            <person name="Labadie P."/>
            <person name="Hunt B.G."/>
            <person name="Srinivasan R."/>
        </authorList>
    </citation>
    <scope>NUCLEOTIDE SEQUENCE</scope>
    <source>
        <strain evidence="9">PL_HMW_Pooled</strain>
        <tissue evidence="9">Head</tissue>
    </source>
</reference>
<feature type="domain" description="DDE Tnp4" evidence="8">
    <location>
        <begin position="98"/>
        <end position="248"/>
    </location>
</feature>
<sequence length="304" mass="35120">MEERRRQKYQVRVNRRSVLCVIRFFATGSYHSLVGDSYDVCCAQETVSDTLKEVLELLMDPRIIGKYIRFPRTREEAQIVIDRNAIAGTKLPKTLGFIDGSLIRIMKPKLEENIAAFIGRKRFPCLNVQFVRKLYTGAMPAHPYLIQSAVRERLINFHQERECWLLGDSGYVQEPWLMVSFARGETPLPDTPEAAYNKVHCSDRNAIERLIGVYKAKWRQVCTHKDNMLRYNPIKAGKIITACAILHNICITRRAPQYLEHPRPLVNDFRRDDAPAPNGLQLVPEGAAARRRLVQYLQERRANN</sequence>
<name>A0AAE1HLP3_9NEOP</name>
<dbReference type="Pfam" id="PF13359">
    <property type="entry name" value="DDE_Tnp_4"/>
    <property type="match status" value="1"/>
</dbReference>
<organism evidence="9 10">
    <name type="scientific">Frankliniella fusca</name>
    <dbReference type="NCBI Taxonomy" id="407009"/>
    <lineage>
        <taxon>Eukaryota</taxon>
        <taxon>Metazoa</taxon>
        <taxon>Ecdysozoa</taxon>
        <taxon>Arthropoda</taxon>
        <taxon>Hexapoda</taxon>
        <taxon>Insecta</taxon>
        <taxon>Pterygota</taxon>
        <taxon>Neoptera</taxon>
        <taxon>Paraneoptera</taxon>
        <taxon>Thysanoptera</taxon>
        <taxon>Terebrantia</taxon>
        <taxon>Thripoidea</taxon>
        <taxon>Thripidae</taxon>
        <taxon>Frankliniella</taxon>
    </lineage>
</organism>
<dbReference type="GO" id="GO:0016787">
    <property type="term" value="F:hydrolase activity"/>
    <property type="evidence" value="ECO:0007669"/>
    <property type="project" value="UniProtKB-KW"/>
</dbReference>
<dbReference type="EMBL" id="JAHWGI010001147">
    <property type="protein sequence ID" value="KAK3923619.1"/>
    <property type="molecule type" value="Genomic_DNA"/>
</dbReference>
<evidence type="ECO:0000256" key="6">
    <source>
        <dbReference type="ARBA" id="ARBA00022801"/>
    </source>
</evidence>
<evidence type="ECO:0000259" key="8">
    <source>
        <dbReference type="Pfam" id="PF13359"/>
    </source>
</evidence>
<dbReference type="PANTHER" id="PTHR22930:SF85">
    <property type="entry name" value="GH03217P-RELATED"/>
    <property type="match status" value="1"/>
</dbReference>
<keyword evidence="6" id="KW-0378">Hydrolase</keyword>
<accession>A0AAE1HLP3</accession>
<dbReference type="Proteomes" id="UP001219518">
    <property type="component" value="Unassembled WGS sequence"/>
</dbReference>
<evidence type="ECO:0000256" key="7">
    <source>
        <dbReference type="ARBA" id="ARBA00023242"/>
    </source>
</evidence>
<comment type="cofactor">
    <cofactor evidence="1">
        <name>a divalent metal cation</name>
        <dbReference type="ChEBI" id="CHEBI:60240"/>
    </cofactor>
</comment>
<evidence type="ECO:0000256" key="5">
    <source>
        <dbReference type="ARBA" id="ARBA00022723"/>
    </source>
</evidence>